<accession>A0A3M6V7R8</accession>
<name>A0A3M6V7R8_9STRA</name>
<comment type="caution">
    <text evidence="1">The sequence shown here is derived from an EMBL/GenBank/DDBJ whole genome shotgun (WGS) entry which is preliminary data.</text>
</comment>
<sequence length="247" mass="28127">MTATSRTICPVDWEHPHQFQKLQKLSPYSAIVVAARTSENLGLPTVQRVQGLEQSLQLDLEAHRRWNSSLSLGFVHSVGHVDINEARTGKDDEVYYTLEVYLSLPTSRLPTSPCDPVDAVSPQHHAIRPTFKVERCFAEFEELRENVLKFVSRIPQCTCQYCKDFLLYIRFKYSQPRGITKLTTGTKKRKQVLQTFINDFVLMGQRRAPTLGKRKCEAQKRLPAMLKTFLLNNATDYQTLAVGPASA</sequence>
<protein>
    <recommendedName>
        <fullName evidence="5">PX domain-containing protein</fullName>
    </recommendedName>
</protein>
<dbReference type="EMBL" id="QKXF01000454">
    <property type="protein sequence ID" value="RQM11241.1"/>
    <property type="molecule type" value="Genomic_DNA"/>
</dbReference>
<dbReference type="Proteomes" id="UP000282087">
    <property type="component" value="Unassembled WGS sequence"/>
</dbReference>
<gene>
    <name evidence="2" type="ORF">DD237_004903</name>
    <name evidence="1" type="ORF">DD238_008052</name>
</gene>
<evidence type="ECO:0000313" key="4">
    <source>
        <dbReference type="Proteomes" id="UP000286097"/>
    </source>
</evidence>
<organism evidence="1 3">
    <name type="scientific">Peronospora effusa</name>
    <dbReference type="NCBI Taxonomy" id="542832"/>
    <lineage>
        <taxon>Eukaryota</taxon>
        <taxon>Sar</taxon>
        <taxon>Stramenopiles</taxon>
        <taxon>Oomycota</taxon>
        <taxon>Peronosporomycetes</taxon>
        <taxon>Peronosporales</taxon>
        <taxon>Peronosporaceae</taxon>
        <taxon>Peronospora</taxon>
    </lineage>
</organism>
<evidence type="ECO:0000313" key="1">
    <source>
        <dbReference type="EMBL" id="RMX61963.1"/>
    </source>
</evidence>
<dbReference type="EMBL" id="QLLG01000836">
    <property type="protein sequence ID" value="RMX61963.1"/>
    <property type="molecule type" value="Genomic_DNA"/>
</dbReference>
<dbReference type="VEuPathDB" id="FungiDB:DD237_004903"/>
<dbReference type="Proteomes" id="UP000286097">
    <property type="component" value="Unassembled WGS sequence"/>
</dbReference>
<dbReference type="STRING" id="542832.A0A3M6V7R8"/>
<evidence type="ECO:0000313" key="3">
    <source>
        <dbReference type="Proteomes" id="UP000282087"/>
    </source>
</evidence>
<dbReference type="AlphaFoldDB" id="A0A3M6V7R8"/>
<reference evidence="3 4" key="1">
    <citation type="submission" date="2018-06" db="EMBL/GenBank/DDBJ databases">
        <title>Comparative genomics of downy mildews reveals potential adaptations to biotrophy.</title>
        <authorList>
            <person name="Fletcher K."/>
            <person name="Klosterman S.J."/>
            <person name="Derevnina L."/>
            <person name="Martin F."/>
            <person name="Koike S."/>
            <person name="Reyes Chin-Wo S."/>
            <person name="Mou B."/>
            <person name="Michelmore R."/>
        </authorList>
    </citation>
    <scope>NUCLEOTIDE SEQUENCE [LARGE SCALE GENOMIC DNA]</scope>
    <source>
        <strain evidence="2 4">R13</strain>
        <strain evidence="1 3">R14</strain>
    </source>
</reference>
<dbReference type="OrthoDB" id="152358at2759"/>
<evidence type="ECO:0000313" key="2">
    <source>
        <dbReference type="EMBL" id="RQM11241.1"/>
    </source>
</evidence>
<proteinExistence type="predicted"/>
<evidence type="ECO:0008006" key="5">
    <source>
        <dbReference type="Google" id="ProtNLM"/>
    </source>
</evidence>
<keyword evidence="3" id="KW-1185">Reference proteome</keyword>